<evidence type="ECO:0000256" key="1">
    <source>
        <dbReference type="SAM" id="MobiDB-lite"/>
    </source>
</evidence>
<feature type="compositionally biased region" description="Polar residues" evidence="1">
    <location>
        <begin position="27"/>
        <end position="39"/>
    </location>
</feature>
<dbReference type="EMBL" id="SNXY01000010">
    <property type="protein sequence ID" value="TDP82385.1"/>
    <property type="molecule type" value="Genomic_DNA"/>
</dbReference>
<gene>
    <name evidence="2" type="ORF">EDD54_3652</name>
</gene>
<keyword evidence="3" id="KW-1185">Reference proteome</keyword>
<sequence length="127" mass="13686">MASANGRENREPLTSGPTQGPAASILERSNMSSTASSNDDVAELRREISRLSGLVSDMAQTRYAKVKDQAAGVAQEVVDRGSELGEEAYRRASAMEREVERSIRDRPLTAVALAATAGYLLGLFSRR</sequence>
<protein>
    <submittedName>
        <fullName evidence="2">ElaB/YqjD/DUF883 family membrane-anchored ribosome-binding protein</fullName>
    </submittedName>
</protein>
<feature type="region of interest" description="Disordered" evidence="1">
    <location>
        <begin position="1"/>
        <end position="41"/>
    </location>
</feature>
<comment type="caution">
    <text evidence="2">The sequence shown here is derived from an EMBL/GenBank/DDBJ whole genome shotgun (WGS) entry which is preliminary data.</text>
</comment>
<proteinExistence type="predicted"/>
<evidence type="ECO:0000313" key="3">
    <source>
        <dbReference type="Proteomes" id="UP000294547"/>
    </source>
</evidence>
<dbReference type="AlphaFoldDB" id="A0A4R6R975"/>
<reference evidence="2 3" key="1">
    <citation type="submission" date="2019-03" db="EMBL/GenBank/DDBJ databases">
        <title>Genomic Encyclopedia of Type Strains, Phase IV (KMG-IV): sequencing the most valuable type-strain genomes for metagenomic binning, comparative biology and taxonomic classification.</title>
        <authorList>
            <person name="Goeker M."/>
        </authorList>
    </citation>
    <scope>NUCLEOTIDE SEQUENCE [LARGE SCALE GENOMIC DNA]</scope>
    <source>
        <strain evidence="2 3">DSM 102969</strain>
    </source>
</reference>
<accession>A0A4R6R975</accession>
<evidence type="ECO:0000313" key="2">
    <source>
        <dbReference type="EMBL" id="TDP82385.1"/>
    </source>
</evidence>
<organism evidence="2 3">
    <name type="scientific">Oharaeibacter diazotrophicus</name>
    <dbReference type="NCBI Taxonomy" id="1920512"/>
    <lineage>
        <taxon>Bacteria</taxon>
        <taxon>Pseudomonadati</taxon>
        <taxon>Pseudomonadota</taxon>
        <taxon>Alphaproteobacteria</taxon>
        <taxon>Hyphomicrobiales</taxon>
        <taxon>Pleomorphomonadaceae</taxon>
        <taxon>Oharaeibacter</taxon>
    </lineage>
</organism>
<name>A0A4R6R975_9HYPH</name>
<dbReference type="Proteomes" id="UP000294547">
    <property type="component" value="Unassembled WGS sequence"/>
</dbReference>